<evidence type="ECO:0000256" key="6">
    <source>
        <dbReference type="ARBA" id="ARBA00067332"/>
    </source>
</evidence>
<dbReference type="CDD" id="cd05466">
    <property type="entry name" value="PBP2_LTTR_substrate"/>
    <property type="match status" value="1"/>
</dbReference>
<dbReference type="InterPro" id="IPR036390">
    <property type="entry name" value="WH_DNA-bd_sf"/>
</dbReference>
<dbReference type="PROSITE" id="PS50931">
    <property type="entry name" value="HTH_LYSR"/>
    <property type="match status" value="1"/>
</dbReference>
<dbReference type="GO" id="GO:0005829">
    <property type="term" value="C:cytosol"/>
    <property type="evidence" value="ECO:0007669"/>
    <property type="project" value="TreeGrafter"/>
</dbReference>
<dbReference type="InterPro" id="IPR000847">
    <property type="entry name" value="LysR_HTH_N"/>
</dbReference>
<keyword evidence="4" id="KW-0804">Transcription</keyword>
<comment type="function">
    <text evidence="5">Transcriptional regulator of the ttuABCDE tartrate utilization operon.</text>
</comment>
<keyword evidence="9" id="KW-0614">Plasmid</keyword>
<evidence type="ECO:0000256" key="5">
    <source>
        <dbReference type="ARBA" id="ARBA00054626"/>
    </source>
</evidence>
<dbReference type="PANTHER" id="PTHR30419">
    <property type="entry name" value="HTH-TYPE TRANSCRIPTIONAL REGULATOR YBHD"/>
    <property type="match status" value="1"/>
</dbReference>
<evidence type="ECO:0000256" key="1">
    <source>
        <dbReference type="ARBA" id="ARBA00009437"/>
    </source>
</evidence>
<dbReference type="InterPro" id="IPR005119">
    <property type="entry name" value="LysR_subst-bd"/>
</dbReference>
<name>A0AAF1K8V2_9HYPH</name>
<dbReference type="Pfam" id="PF00126">
    <property type="entry name" value="HTH_1"/>
    <property type="match status" value="1"/>
</dbReference>
<dbReference type="EMBL" id="CP117257">
    <property type="protein sequence ID" value="WFR98338.1"/>
    <property type="molecule type" value="Genomic_DNA"/>
</dbReference>
<dbReference type="SUPFAM" id="SSF46785">
    <property type="entry name" value="Winged helix' DNA-binding domain"/>
    <property type="match status" value="1"/>
</dbReference>
<keyword evidence="10" id="KW-1185">Reference proteome</keyword>
<reference evidence="9 10" key="1">
    <citation type="journal article" date="2018" name="Sci. Rep.">
        <title>Rhizobium tumorigenes sp. nov., a novel plant tumorigenic bacterium isolated from cane gall tumors on thornless blackberry.</title>
        <authorList>
            <person name="Kuzmanovi N."/>
            <person name="Smalla K."/>
            <person name="Gronow S."/>
            <person name="PuBawska J."/>
        </authorList>
    </citation>
    <scope>NUCLEOTIDE SEQUENCE [LARGE SCALE GENOMIC DNA]</scope>
    <source>
        <strain evidence="9 10">1078</strain>
    </source>
</reference>
<proteinExistence type="inferred from homology"/>
<evidence type="ECO:0000259" key="8">
    <source>
        <dbReference type="PROSITE" id="PS50931"/>
    </source>
</evidence>
<feature type="domain" description="HTH lysR-type" evidence="8">
    <location>
        <begin position="22"/>
        <end position="79"/>
    </location>
</feature>
<dbReference type="SUPFAM" id="SSF53850">
    <property type="entry name" value="Periplasmic binding protein-like II"/>
    <property type="match status" value="1"/>
</dbReference>
<evidence type="ECO:0000256" key="3">
    <source>
        <dbReference type="ARBA" id="ARBA00023125"/>
    </source>
</evidence>
<evidence type="ECO:0000256" key="2">
    <source>
        <dbReference type="ARBA" id="ARBA00023015"/>
    </source>
</evidence>
<dbReference type="Pfam" id="PF03466">
    <property type="entry name" value="LysR_substrate"/>
    <property type="match status" value="1"/>
</dbReference>
<dbReference type="FunFam" id="1.10.10.10:FF:000001">
    <property type="entry name" value="LysR family transcriptional regulator"/>
    <property type="match status" value="1"/>
</dbReference>
<sequence>MTCRKKEDKLLEKKCDISVATMNLTQLRSLIAVAEAGSFTAAAQAIGVTQSGMSQALAGLEETLGVKLLVRQRHGVELTAFGEQVLNHARAAFAHLETIRQEAAEARGEVTSSIRVAAFPSVFATVLSPLLRRFRSLHPGIKVVALETDDQEVMTWLESGAVDLGVILNPPEDSDAIPIGQDAWVGILPVGHSLGRRDMVSLAELAAEPFVLATGGCHVHARTLTEAAGLSLPDVRMEVRDWTSAIALVREGVGVGIVPESTLTEKRKGIRTVKLDPPLVRRFGLKKSPAHELSRASILLIEMVKR</sequence>
<evidence type="ECO:0000256" key="4">
    <source>
        <dbReference type="ARBA" id="ARBA00023163"/>
    </source>
</evidence>
<dbReference type="RefSeq" id="WP_206423160.1">
    <property type="nucleotide sequence ID" value="NZ_CP117257.1"/>
</dbReference>
<keyword evidence="3" id="KW-0238">DNA-binding</keyword>
<evidence type="ECO:0000256" key="7">
    <source>
        <dbReference type="ARBA" id="ARBA00083243"/>
    </source>
</evidence>
<keyword evidence="2" id="KW-0805">Transcription regulation</keyword>
<geneLocation type="plasmid" evidence="9 10">
    <name>pTi1078</name>
</geneLocation>
<dbReference type="Gene3D" id="1.10.10.10">
    <property type="entry name" value="Winged helix-like DNA-binding domain superfamily/Winged helix DNA-binding domain"/>
    <property type="match status" value="1"/>
</dbReference>
<dbReference type="Proteomes" id="UP000249499">
    <property type="component" value="Plasmid pTi1078"/>
</dbReference>
<dbReference type="GO" id="GO:0003677">
    <property type="term" value="F:DNA binding"/>
    <property type="evidence" value="ECO:0007669"/>
    <property type="project" value="UniProtKB-KW"/>
</dbReference>
<reference evidence="10" key="2">
    <citation type="journal article" date="2023" name="MicrobiologyOpen">
        <title>Genomics of the tumorigenes clade of the family Rhizobiaceae and description of Rhizobium rhododendri sp. nov.</title>
        <authorList>
            <person name="Kuzmanovic N."/>
            <person name="diCenzo G.C."/>
            <person name="Bunk B."/>
            <person name="Sproeer C."/>
            <person name="Fruehling A."/>
            <person name="Neumann-Schaal M."/>
            <person name="Overmann J."/>
            <person name="Smalla K."/>
        </authorList>
    </citation>
    <scope>NUCLEOTIDE SEQUENCE [LARGE SCALE GENOMIC DNA]</scope>
    <source>
        <strain evidence="10">1078</strain>
        <plasmid evidence="10">pTi1078</plasmid>
    </source>
</reference>
<dbReference type="PANTHER" id="PTHR30419:SF24">
    <property type="entry name" value="HTH-TYPE TRANSCRIPTIONAL REGULATOR CZCR"/>
    <property type="match status" value="1"/>
</dbReference>
<dbReference type="Gene3D" id="3.40.190.290">
    <property type="match status" value="1"/>
</dbReference>
<comment type="similarity">
    <text evidence="1">Belongs to the LysR transcriptional regulatory family.</text>
</comment>
<dbReference type="GO" id="GO:0003700">
    <property type="term" value="F:DNA-binding transcription factor activity"/>
    <property type="evidence" value="ECO:0007669"/>
    <property type="project" value="InterPro"/>
</dbReference>
<protein>
    <recommendedName>
        <fullName evidence="6">HTH-type transcriptional regulator TtuA</fullName>
    </recommendedName>
    <alternativeName>
        <fullName evidence="7">Tartrate utilization transcriptional regulator</fullName>
    </alternativeName>
</protein>
<organism evidence="9 10">
    <name type="scientific">Rhizobium tumorigenes</name>
    <dbReference type="NCBI Taxonomy" id="2041385"/>
    <lineage>
        <taxon>Bacteria</taxon>
        <taxon>Pseudomonadati</taxon>
        <taxon>Pseudomonadota</taxon>
        <taxon>Alphaproteobacteria</taxon>
        <taxon>Hyphomicrobiales</taxon>
        <taxon>Rhizobiaceae</taxon>
        <taxon>Rhizobium/Agrobacterium group</taxon>
        <taxon>Rhizobium</taxon>
    </lineage>
</organism>
<dbReference type="KEGG" id="rtu:PR017_21690"/>
<evidence type="ECO:0000313" key="10">
    <source>
        <dbReference type="Proteomes" id="UP000249499"/>
    </source>
</evidence>
<gene>
    <name evidence="9" type="ORF">PR017_21690</name>
</gene>
<dbReference type="InterPro" id="IPR050950">
    <property type="entry name" value="HTH-type_LysR_regulators"/>
</dbReference>
<accession>A0AAF1K8V2</accession>
<dbReference type="AlphaFoldDB" id="A0AAF1K8V2"/>
<dbReference type="PRINTS" id="PR00039">
    <property type="entry name" value="HTHLYSR"/>
</dbReference>
<dbReference type="InterPro" id="IPR036388">
    <property type="entry name" value="WH-like_DNA-bd_sf"/>
</dbReference>
<evidence type="ECO:0000313" key="9">
    <source>
        <dbReference type="EMBL" id="WFR98338.1"/>
    </source>
</evidence>